<evidence type="ECO:0000256" key="3">
    <source>
        <dbReference type="ARBA" id="ARBA00010617"/>
    </source>
</evidence>
<evidence type="ECO:0000313" key="13">
    <source>
        <dbReference type="Proteomes" id="UP000813444"/>
    </source>
</evidence>
<dbReference type="PROSITE" id="PS00086">
    <property type="entry name" value="CYTOCHROME_P450"/>
    <property type="match status" value="1"/>
</dbReference>
<evidence type="ECO:0000256" key="6">
    <source>
        <dbReference type="ARBA" id="ARBA00023002"/>
    </source>
</evidence>
<dbReference type="Proteomes" id="UP000813444">
    <property type="component" value="Unassembled WGS sequence"/>
</dbReference>
<evidence type="ECO:0000256" key="5">
    <source>
        <dbReference type="ARBA" id="ARBA00022723"/>
    </source>
</evidence>
<dbReference type="GO" id="GO:0005506">
    <property type="term" value="F:iron ion binding"/>
    <property type="evidence" value="ECO:0007669"/>
    <property type="project" value="InterPro"/>
</dbReference>
<keyword evidence="11" id="KW-0472">Membrane</keyword>
<evidence type="ECO:0000256" key="2">
    <source>
        <dbReference type="ARBA" id="ARBA00004685"/>
    </source>
</evidence>
<keyword evidence="7 9" id="KW-0408">Iron</keyword>
<dbReference type="Pfam" id="PF00067">
    <property type="entry name" value="p450"/>
    <property type="match status" value="1"/>
</dbReference>
<evidence type="ECO:0000256" key="7">
    <source>
        <dbReference type="ARBA" id="ARBA00023004"/>
    </source>
</evidence>
<dbReference type="EMBL" id="JAGPNK010000005">
    <property type="protein sequence ID" value="KAH7320701.1"/>
    <property type="molecule type" value="Genomic_DNA"/>
</dbReference>
<feature type="transmembrane region" description="Helical" evidence="11">
    <location>
        <begin position="12"/>
        <end position="31"/>
    </location>
</feature>
<name>A0A8K0SYV0_9HYPO</name>
<dbReference type="PRINTS" id="PR00465">
    <property type="entry name" value="EP450IV"/>
</dbReference>
<evidence type="ECO:0000256" key="8">
    <source>
        <dbReference type="ARBA" id="ARBA00023033"/>
    </source>
</evidence>
<keyword evidence="6 10" id="KW-0560">Oxidoreductase</keyword>
<evidence type="ECO:0000256" key="11">
    <source>
        <dbReference type="SAM" id="Phobius"/>
    </source>
</evidence>
<keyword evidence="8 10" id="KW-0503">Monooxygenase</keyword>
<evidence type="ECO:0000256" key="10">
    <source>
        <dbReference type="RuleBase" id="RU000461"/>
    </source>
</evidence>
<dbReference type="PANTHER" id="PTHR46206">
    <property type="entry name" value="CYTOCHROME P450"/>
    <property type="match status" value="1"/>
</dbReference>
<dbReference type="PANTHER" id="PTHR46206:SF1">
    <property type="entry name" value="P450, PUTATIVE (EUROFUNG)-RELATED"/>
    <property type="match status" value="1"/>
</dbReference>
<dbReference type="OrthoDB" id="1844152at2759"/>
<dbReference type="InterPro" id="IPR001128">
    <property type="entry name" value="Cyt_P450"/>
</dbReference>
<keyword evidence="4 9" id="KW-0349">Heme</keyword>
<dbReference type="InterPro" id="IPR036396">
    <property type="entry name" value="Cyt_P450_sf"/>
</dbReference>
<feature type="binding site" description="axial binding residue" evidence="9">
    <location>
        <position position="486"/>
    </location>
    <ligand>
        <name>heme</name>
        <dbReference type="ChEBI" id="CHEBI:30413"/>
    </ligand>
    <ligandPart>
        <name>Fe</name>
        <dbReference type="ChEBI" id="CHEBI:18248"/>
    </ligandPart>
</feature>
<evidence type="ECO:0000256" key="4">
    <source>
        <dbReference type="ARBA" id="ARBA00022617"/>
    </source>
</evidence>
<dbReference type="GO" id="GO:0016705">
    <property type="term" value="F:oxidoreductase activity, acting on paired donors, with incorporation or reduction of molecular oxygen"/>
    <property type="evidence" value="ECO:0007669"/>
    <property type="project" value="InterPro"/>
</dbReference>
<dbReference type="GO" id="GO:0004497">
    <property type="term" value="F:monooxygenase activity"/>
    <property type="evidence" value="ECO:0007669"/>
    <property type="project" value="UniProtKB-KW"/>
</dbReference>
<dbReference type="Gene3D" id="1.10.630.10">
    <property type="entry name" value="Cytochrome P450"/>
    <property type="match status" value="1"/>
</dbReference>
<evidence type="ECO:0000256" key="9">
    <source>
        <dbReference type="PIRSR" id="PIRSR602403-1"/>
    </source>
</evidence>
<dbReference type="InterPro" id="IPR017972">
    <property type="entry name" value="Cyt_P450_CS"/>
</dbReference>
<dbReference type="GO" id="GO:0020037">
    <property type="term" value="F:heme binding"/>
    <property type="evidence" value="ECO:0007669"/>
    <property type="project" value="InterPro"/>
</dbReference>
<keyword evidence="11" id="KW-1133">Transmembrane helix</keyword>
<comment type="similarity">
    <text evidence="3 10">Belongs to the cytochrome P450 family.</text>
</comment>
<organism evidence="12 13">
    <name type="scientific">Stachybotrys elegans</name>
    <dbReference type="NCBI Taxonomy" id="80388"/>
    <lineage>
        <taxon>Eukaryota</taxon>
        <taxon>Fungi</taxon>
        <taxon>Dikarya</taxon>
        <taxon>Ascomycota</taxon>
        <taxon>Pezizomycotina</taxon>
        <taxon>Sordariomycetes</taxon>
        <taxon>Hypocreomycetidae</taxon>
        <taxon>Hypocreales</taxon>
        <taxon>Stachybotryaceae</taxon>
        <taxon>Stachybotrys</taxon>
    </lineage>
</organism>
<reference evidence="12" key="1">
    <citation type="journal article" date="2021" name="Nat. Commun.">
        <title>Genetic determinants of endophytism in the Arabidopsis root mycobiome.</title>
        <authorList>
            <person name="Mesny F."/>
            <person name="Miyauchi S."/>
            <person name="Thiergart T."/>
            <person name="Pickel B."/>
            <person name="Atanasova L."/>
            <person name="Karlsson M."/>
            <person name="Huettel B."/>
            <person name="Barry K.W."/>
            <person name="Haridas S."/>
            <person name="Chen C."/>
            <person name="Bauer D."/>
            <person name="Andreopoulos W."/>
            <person name="Pangilinan J."/>
            <person name="LaButti K."/>
            <person name="Riley R."/>
            <person name="Lipzen A."/>
            <person name="Clum A."/>
            <person name="Drula E."/>
            <person name="Henrissat B."/>
            <person name="Kohler A."/>
            <person name="Grigoriev I.V."/>
            <person name="Martin F.M."/>
            <person name="Hacquard S."/>
        </authorList>
    </citation>
    <scope>NUCLEOTIDE SEQUENCE</scope>
    <source>
        <strain evidence="12">MPI-CAGE-CH-0235</strain>
    </source>
</reference>
<dbReference type="CDD" id="cd11041">
    <property type="entry name" value="CYP503A1-like"/>
    <property type="match status" value="1"/>
</dbReference>
<keyword evidence="5 9" id="KW-0479">Metal-binding</keyword>
<keyword evidence="13" id="KW-1185">Reference proteome</keyword>
<comment type="caution">
    <text evidence="12">The sequence shown here is derived from an EMBL/GenBank/DDBJ whole genome shotgun (WGS) entry which is preliminary data.</text>
</comment>
<dbReference type="AlphaFoldDB" id="A0A8K0SYV0"/>
<evidence type="ECO:0000256" key="1">
    <source>
        <dbReference type="ARBA" id="ARBA00001971"/>
    </source>
</evidence>
<evidence type="ECO:0000313" key="12">
    <source>
        <dbReference type="EMBL" id="KAH7320701.1"/>
    </source>
</evidence>
<gene>
    <name evidence="12" type="ORF">B0I35DRAFT_427623</name>
</gene>
<comment type="pathway">
    <text evidence="2">Mycotoxin biosynthesis.</text>
</comment>
<dbReference type="InterPro" id="IPR002403">
    <property type="entry name" value="Cyt_P450_E_grp-IV"/>
</dbReference>
<dbReference type="SUPFAM" id="SSF48264">
    <property type="entry name" value="Cytochrome P450"/>
    <property type="match status" value="1"/>
</dbReference>
<comment type="cofactor">
    <cofactor evidence="1 9">
        <name>heme</name>
        <dbReference type="ChEBI" id="CHEBI:30413"/>
    </cofactor>
</comment>
<protein>
    <submittedName>
        <fullName evidence="12">Cytochrome P450</fullName>
    </submittedName>
</protein>
<sequence length="545" mass="61920">MPYNSLMQFWGFYLACPVILWLLFRVIFTPFPSYSQHDKKSLSVNNRADAIPAIVVHDEWFKATRASLRQLTQGMNTLLSGYNQYSRNGLPFIVHEPSFQQEILLPPEHIKWFSSQPDSKMSSRTIREERHAVGYLHVGVEFDSTLFFLERIIRDSLTRNLDTIQGPMREEIVRQFDQMFEADGVASDEWRTIKVYDSFQKLILPVMTRVFFGLPLSRDVSFLKSFERYMLAMGVGTIVIGELPKFLKSLFVPLFNLPLRYYRSTTLHKLVPEVEQQLSESDGRSQEVSFVSQCARVSAKSANLSSAKDPQILAEWLMLAGFAAMSSTVIQISNSLLDILHCDSELGLVQALRDEAESVLKTEDDWSTSTAFHKLVLYDSAIRESLRCHPILIKGLTKEVIDPDGLKLPNGTLLPRGSWVGVPVVGIHRDERFYPKSSTYDPYRFLKLKLDVEKNASGDQRTTTSEYDAARPGVEYLGFGYGRHACPGRWFAVLMMKTLLAHLLLRYDVEATTPPPKTSVIGDAALPPLSSSIRVRRRNVVPSQH</sequence>
<keyword evidence="11" id="KW-0812">Transmembrane</keyword>
<proteinExistence type="inferred from homology"/>
<accession>A0A8K0SYV0</accession>